<feature type="transmembrane region" description="Helical" evidence="9">
    <location>
        <begin position="104"/>
        <end position="123"/>
    </location>
</feature>
<evidence type="ECO:0000256" key="7">
    <source>
        <dbReference type="ARBA" id="ARBA00049119"/>
    </source>
</evidence>
<evidence type="ECO:0000256" key="6">
    <source>
        <dbReference type="ARBA" id="ARBA00023136"/>
    </source>
</evidence>
<evidence type="ECO:0000256" key="3">
    <source>
        <dbReference type="ARBA" id="ARBA00022448"/>
    </source>
</evidence>
<keyword evidence="5 9" id="KW-1133">Transmembrane helix</keyword>
<feature type="transmembrane region" description="Helical" evidence="9">
    <location>
        <begin position="198"/>
        <end position="215"/>
    </location>
</feature>
<dbReference type="InterPro" id="IPR005828">
    <property type="entry name" value="MFS_sugar_transport-like"/>
</dbReference>
<dbReference type="PROSITE" id="PS50850">
    <property type="entry name" value="MFS"/>
    <property type="match status" value="1"/>
</dbReference>
<dbReference type="SUPFAM" id="SSF103473">
    <property type="entry name" value="MFS general substrate transporter"/>
    <property type="match status" value="1"/>
</dbReference>
<evidence type="ECO:0000256" key="1">
    <source>
        <dbReference type="ARBA" id="ARBA00004141"/>
    </source>
</evidence>
<evidence type="ECO:0000313" key="12">
    <source>
        <dbReference type="Proteomes" id="UP000238274"/>
    </source>
</evidence>
<dbReference type="InterPro" id="IPR036259">
    <property type="entry name" value="MFS_trans_sf"/>
</dbReference>
<comment type="subcellular location">
    <subcellularLocation>
        <location evidence="1">Membrane</location>
        <topology evidence="1">Multi-pass membrane protein</topology>
    </subcellularLocation>
</comment>
<sequence length="554" mass="60325">MPSTAAAPYWGLRGQRLNQAVASLAGLGFFLFGYDQGVMGGLLTLPTFVEVFPEMDTISKHLSAEQKSKNSTIQGVAIALYEIGCMIGALSCSSLGEKLGRRKTIFIGAFVMIIGSIIQSASFGLAQFIVGRVVTGFGNGFITATVPVWQSECSPAHQRGKLVMLEGCLITAGIMISYWVDLAFYFTNESSVSWRMPIALQIVFAVIIMSTVLTLPESPRWLVKKGQVQQAREVFASLAGVEENHHTVEKLMKQVEDSVANCPPPSIMALFKNGKSRNFQRTTLAVVSQCFQQISGINLITYYAATVYENYLHLGPVLSRVLAACTGTEFFLASWGGVYAIGQHTHALVVVQKIPSTDIHISKSVERFGRRKLMIGGAAGMAISMAILAVSVWKIEQNGPDSKDIGPAISATVFFFVYNTFFGIGWLGMSWLYSAEIPGLEIRSAATGLSTASNWIFNFLIVLITPICFDHIGWKTYLVFAVVNAFIVPSVYFFFPETAYRSLEEIDEIFAVSGWLSVVNNARPSVTPLSKNDEGSMKAEAAVASGKDDSSEEK</sequence>
<reference evidence="11 12" key="1">
    <citation type="submission" date="2017-12" db="EMBL/GenBank/DDBJ databases">
        <title>Gene loss provides genomic basis for host adaptation in cereal stripe rust fungi.</title>
        <authorList>
            <person name="Xia C."/>
        </authorList>
    </citation>
    <scope>NUCLEOTIDE SEQUENCE [LARGE SCALE GENOMIC DNA]</scope>
    <source>
        <strain evidence="11 12">93TX-2</strain>
    </source>
</reference>
<organism evidence="11 12">
    <name type="scientific">Puccinia striiformis</name>
    <dbReference type="NCBI Taxonomy" id="27350"/>
    <lineage>
        <taxon>Eukaryota</taxon>
        <taxon>Fungi</taxon>
        <taxon>Dikarya</taxon>
        <taxon>Basidiomycota</taxon>
        <taxon>Pucciniomycotina</taxon>
        <taxon>Pucciniomycetes</taxon>
        <taxon>Pucciniales</taxon>
        <taxon>Pucciniaceae</taxon>
        <taxon>Puccinia</taxon>
    </lineage>
</organism>
<feature type="transmembrane region" description="Helical" evidence="9">
    <location>
        <begin position="373"/>
        <end position="393"/>
    </location>
</feature>
<evidence type="ECO:0000259" key="10">
    <source>
        <dbReference type="PROSITE" id="PS50850"/>
    </source>
</evidence>
<dbReference type="GO" id="GO:0016020">
    <property type="term" value="C:membrane"/>
    <property type="evidence" value="ECO:0007669"/>
    <property type="project" value="UniProtKB-SubCell"/>
</dbReference>
<dbReference type="InterPro" id="IPR005829">
    <property type="entry name" value="Sugar_transporter_CS"/>
</dbReference>
<dbReference type="AlphaFoldDB" id="A0A2S4WNS7"/>
<feature type="transmembrane region" description="Helical" evidence="9">
    <location>
        <begin position="477"/>
        <end position="495"/>
    </location>
</feature>
<keyword evidence="12" id="KW-1185">Reference proteome</keyword>
<dbReference type="PANTHER" id="PTHR48022">
    <property type="entry name" value="PLASTIDIC GLUCOSE TRANSPORTER 4"/>
    <property type="match status" value="1"/>
</dbReference>
<keyword evidence="3" id="KW-0813">Transport</keyword>
<accession>A0A2S4WNS7</accession>
<feature type="transmembrane region" description="Helical" evidence="9">
    <location>
        <begin position="413"/>
        <end position="433"/>
    </location>
</feature>
<comment type="caution">
    <text evidence="11">The sequence shown here is derived from an EMBL/GenBank/DDBJ whole genome shotgun (WGS) entry which is preliminary data.</text>
</comment>
<dbReference type="GO" id="GO:0005351">
    <property type="term" value="F:carbohydrate:proton symporter activity"/>
    <property type="evidence" value="ECO:0007669"/>
    <property type="project" value="TreeGrafter"/>
</dbReference>
<evidence type="ECO:0000256" key="8">
    <source>
        <dbReference type="SAM" id="MobiDB-lite"/>
    </source>
</evidence>
<keyword evidence="4 9" id="KW-0812">Transmembrane</keyword>
<evidence type="ECO:0000256" key="4">
    <source>
        <dbReference type="ARBA" id="ARBA00022692"/>
    </source>
</evidence>
<feature type="transmembrane region" description="Helical" evidence="9">
    <location>
        <begin position="21"/>
        <end position="45"/>
    </location>
</feature>
<dbReference type="InterPro" id="IPR003663">
    <property type="entry name" value="Sugar/inositol_transpt"/>
</dbReference>
<dbReference type="Proteomes" id="UP000238274">
    <property type="component" value="Unassembled WGS sequence"/>
</dbReference>
<dbReference type="InterPro" id="IPR020846">
    <property type="entry name" value="MFS_dom"/>
</dbReference>
<evidence type="ECO:0000256" key="9">
    <source>
        <dbReference type="SAM" id="Phobius"/>
    </source>
</evidence>
<dbReference type="Pfam" id="PF00083">
    <property type="entry name" value="Sugar_tr"/>
    <property type="match status" value="1"/>
</dbReference>
<dbReference type="VEuPathDB" id="FungiDB:PSHT_00206"/>
<feature type="transmembrane region" description="Helical" evidence="9">
    <location>
        <begin position="445"/>
        <end position="465"/>
    </location>
</feature>
<dbReference type="InterPro" id="IPR050360">
    <property type="entry name" value="MFS_Sugar_Transporters"/>
</dbReference>
<dbReference type="OrthoDB" id="2544694at2759"/>
<reference evidence="12" key="3">
    <citation type="journal article" date="2018" name="Mol. Plant Microbe Interact.">
        <title>Genome sequence resources for the wheat stripe rust pathogen (Puccinia striiformis f. sp. tritici) and the barley stripe rust pathogen (Puccinia striiformis f. sp. hordei).</title>
        <authorList>
            <person name="Xia C."/>
            <person name="Wang M."/>
            <person name="Yin C."/>
            <person name="Cornejo O.E."/>
            <person name="Hulbert S.H."/>
            <person name="Chen X."/>
        </authorList>
    </citation>
    <scope>NUCLEOTIDE SEQUENCE [LARGE SCALE GENOMIC DNA]</scope>
    <source>
        <strain evidence="12">93TX-2</strain>
    </source>
</reference>
<feature type="transmembrane region" description="Helical" evidence="9">
    <location>
        <begin position="162"/>
        <end position="186"/>
    </location>
</feature>
<name>A0A2S4WNS7_9BASI</name>
<comment type="catalytic activity">
    <reaction evidence="7">
        <text>myo-inositol(out) + H(+)(out) = myo-inositol(in) + H(+)(in)</text>
        <dbReference type="Rhea" id="RHEA:60364"/>
        <dbReference type="ChEBI" id="CHEBI:15378"/>
        <dbReference type="ChEBI" id="CHEBI:17268"/>
    </reaction>
</comment>
<dbReference type="EMBL" id="PKSM01000002">
    <property type="protein sequence ID" value="POW23337.1"/>
    <property type="molecule type" value="Genomic_DNA"/>
</dbReference>
<dbReference type="PRINTS" id="PR00171">
    <property type="entry name" value="SUGRTRNSPORT"/>
</dbReference>
<dbReference type="PROSITE" id="PS00216">
    <property type="entry name" value="SUGAR_TRANSPORT_1"/>
    <property type="match status" value="1"/>
</dbReference>
<dbReference type="Gene3D" id="1.20.1250.20">
    <property type="entry name" value="MFS general substrate transporter like domains"/>
    <property type="match status" value="1"/>
</dbReference>
<evidence type="ECO:0000313" key="11">
    <source>
        <dbReference type="EMBL" id="POW23337.1"/>
    </source>
</evidence>
<dbReference type="FunFam" id="1.20.1250.20:FF:000090">
    <property type="entry name" value="MFS sugar transporter, putative"/>
    <property type="match status" value="1"/>
</dbReference>
<feature type="transmembrane region" description="Helical" evidence="9">
    <location>
        <begin position="129"/>
        <end position="150"/>
    </location>
</feature>
<dbReference type="PANTHER" id="PTHR48022:SF68">
    <property type="entry name" value="MAJOR FACILITATOR SUPERFAMILY (MFS) PROFILE DOMAIN-CONTAINING PROTEIN-RELATED"/>
    <property type="match status" value="1"/>
</dbReference>
<dbReference type="VEuPathDB" id="FungiDB:PSTT_07546"/>
<feature type="domain" description="Major facilitator superfamily (MFS) profile" evidence="10">
    <location>
        <begin position="21"/>
        <end position="499"/>
    </location>
</feature>
<evidence type="ECO:0000256" key="5">
    <source>
        <dbReference type="ARBA" id="ARBA00022989"/>
    </source>
</evidence>
<reference evidence="12" key="2">
    <citation type="journal article" date="2018" name="BMC Genomics">
        <title>Genomic insights into host adaptation between the wheat stripe rust pathogen (Puccinia striiformis f. sp. tritici) and the barley stripe rust pathogen (Puccinia striiformis f. sp. hordei).</title>
        <authorList>
            <person name="Xia C."/>
            <person name="Wang M."/>
            <person name="Yin C."/>
            <person name="Cornejo O.E."/>
            <person name="Hulbert S.H."/>
            <person name="Chen X."/>
        </authorList>
    </citation>
    <scope>NUCLEOTIDE SEQUENCE [LARGE SCALE GENOMIC DNA]</scope>
    <source>
        <strain evidence="12">93TX-2</strain>
    </source>
</reference>
<protein>
    <recommendedName>
        <fullName evidence="10">Major facilitator superfamily (MFS) profile domain-containing protein</fullName>
    </recommendedName>
</protein>
<keyword evidence="6 9" id="KW-0472">Membrane</keyword>
<feature type="region of interest" description="Disordered" evidence="8">
    <location>
        <begin position="529"/>
        <end position="554"/>
    </location>
</feature>
<proteinExistence type="inferred from homology"/>
<comment type="similarity">
    <text evidence="2">Belongs to the major facilitator superfamily. Sugar transporter (TC 2.A.1.1) family.</text>
</comment>
<gene>
    <name evidence="11" type="ORF">PSHT_00206</name>
</gene>
<evidence type="ECO:0000256" key="2">
    <source>
        <dbReference type="ARBA" id="ARBA00010992"/>
    </source>
</evidence>
<feature type="transmembrane region" description="Helical" evidence="9">
    <location>
        <begin position="72"/>
        <end position="92"/>
    </location>
</feature>